<dbReference type="GeneID" id="20716299"/>
<evidence type="ECO:0000313" key="3">
    <source>
        <dbReference type="EMBL" id="BAM41829.1"/>
    </source>
</evidence>
<keyword evidence="4" id="KW-1185">Reference proteome</keyword>
<evidence type="ECO:0000259" key="2">
    <source>
        <dbReference type="PROSITE" id="PS50829"/>
    </source>
</evidence>
<feature type="domain" description="GYF" evidence="2">
    <location>
        <begin position="21"/>
        <end position="78"/>
    </location>
</feature>
<accession>J4DQ48</accession>
<proteinExistence type="predicted"/>
<dbReference type="eggNOG" id="ENOG502TNC5">
    <property type="taxonomic scope" value="Eukaryota"/>
</dbReference>
<feature type="region of interest" description="Disordered" evidence="1">
    <location>
        <begin position="141"/>
        <end position="167"/>
    </location>
</feature>
<dbReference type="OrthoDB" id="360271at2759"/>
<name>J4DQ48_THEOR</name>
<dbReference type="AlphaFoldDB" id="J4DQ48"/>
<dbReference type="VEuPathDB" id="PiroplasmaDB:TOT_040000209"/>
<dbReference type="RefSeq" id="XP_009692130.1">
    <property type="nucleotide sequence ID" value="XM_009693835.1"/>
</dbReference>
<dbReference type="Proteomes" id="UP000003786">
    <property type="component" value="Chromosome 4"/>
</dbReference>
<gene>
    <name evidence="3" type="ORF">TOT_040000209</name>
</gene>
<dbReference type="InterPro" id="IPR035445">
    <property type="entry name" value="GYF-like_dom_sf"/>
</dbReference>
<dbReference type="OMA" id="FSDEQCC"/>
<organism evidence="3 4">
    <name type="scientific">Theileria orientalis strain Shintoku</name>
    <dbReference type="NCBI Taxonomy" id="869250"/>
    <lineage>
        <taxon>Eukaryota</taxon>
        <taxon>Sar</taxon>
        <taxon>Alveolata</taxon>
        <taxon>Apicomplexa</taxon>
        <taxon>Aconoidasida</taxon>
        <taxon>Piroplasmida</taxon>
        <taxon>Theileriidae</taxon>
        <taxon>Theileria</taxon>
    </lineage>
</organism>
<dbReference type="Gene3D" id="3.30.1490.40">
    <property type="match status" value="1"/>
</dbReference>
<dbReference type="SUPFAM" id="SSF55277">
    <property type="entry name" value="GYF domain"/>
    <property type="match status" value="1"/>
</dbReference>
<reference evidence="3 4" key="1">
    <citation type="journal article" date="2012" name="MBio">
        <title>Comparative genome analysis of three eukaryotic parasites with differing abilities to transform leukocytes reveals key mediators of Theileria-induced leukocyte transformation.</title>
        <authorList>
            <person name="Hayashida K."/>
            <person name="Hara Y."/>
            <person name="Abe T."/>
            <person name="Yamasaki C."/>
            <person name="Toyoda A."/>
            <person name="Kosuge T."/>
            <person name="Suzuki Y."/>
            <person name="Sato Y."/>
            <person name="Kawashima S."/>
            <person name="Katayama T."/>
            <person name="Wakaguri H."/>
            <person name="Inoue N."/>
            <person name="Homma K."/>
            <person name="Tada-Umezaki M."/>
            <person name="Yagi Y."/>
            <person name="Fujii Y."/>
            <person name="Habara T."/>
            <person name="Kanehisa M."/>
            <person name="Watanabe H."/>
            <person name="Ito K."/>
            <person name="Gojobori T."/>
            <person name="Sugawara H."/>
            <person name="Imanishi T."/>
            <person name="Weir W."/>
            <person name="Gardner M."/>
            <person name="Pain A."/>
            <person name="Shiels B."/>
            <person name="Hattori M."/>
            <person name="Nene V."/>
            <person name="Sugimoto C."/>
        </authorList>
    </citation>
    <scope>NUCLEOTIDE SEQUENCE [LARGE SCALE GENOMIC DNA]</scope>
    <source>
        <strain evidence="3 4">Shintoku</strain>
    </source>
</reference>
<dbReference type="PROSITE" id="PS50829">
    <property type="entry name" value="GYF"/>
    <property type="match status" value="1"/>
</dbReference>
<evidence type="ECO:0000313" key="4">
    <source>
        <dbReference type="Proteomes" id="UP000003786"/>
    </source>
</evidence>
<dbReference type="InterPro" id="IPR003169">
    <property type="entry name" value="GYF"/>
</dbReference>
<dbReference type="KEGG" id="tot:TOT_040000209"/>
<dbReference type="EMBL" id="AP011949">
    <property type="protein sequence ID" value="BAM41829.1"/>
    <property type="molecule type" value="Genomic_DNA"/>
</dbReference>
<evidence type="ECO:0000256" key="1">
    <source>
        <dbReference type="SAM" id="MobiDB-lite"/>
    </source>
</evidence>
<protein>
    <recommendedName>
        <fullName evidence="2">GYF domain-containing protein</fullName>
    </recommendedName>
</protein>
<sequence>MDCVFTDEECCIKCQNSLNLLNMWYYLDDFGNQQGPFDSFFILYYIYSGYFDEGSVFFSHDKSNGGPSNYNTLNNYLDKIIEDVNDQAENIFPCTHFMEYLSSSKDDQSVSEDVQMPDGLYNLRGSKEMLIPGENIYESALSNPSSKEFERNPQSSDETTDDPSVMSSANILKKRIINNLKEADAHLNRVNSRRVSTMLERNLYKEPL</sequence>
<feature type="compositionally biased region" description="Polar residues" evidence="1">
    <location>
        <begin position="141"/>
        <end position="157"/>
    </location>
</feature>